<dbReference type="InterPro" id="IPR029151">
    <property type="entry name" value="Sensor-like_sf"/>
</dbReference>
<dbReference type="InterPro" id="IPR052155">
    <property type="entry name" value="Biofilm_reg_signaling"/>
</dbReference>
<dbReference type="FunFam" id="3.30.70.270:FF:000001">
    <property type="entry name" value="Diguanylate cyclase domain protein"/>
    <property type="match status" value="1"/>
</dbReference>
<dbReference type="GO" id="GO:0003824">
    <property type="term" value="F:catalytic activity"/>
    <property type="evidence" value="ECO:0007669"/>
    <property type="project" value="UniProtKB-ARBA"/>
</dbReference>
<dbReference type="Pfam" id="PF00990">
    <property type="entry name" value="GGDEF"/>
    <property type="match status" value="1"/>
</dbReference>
<dbReference type="Gene3D" id="3.30.70.270">
    <property type="match status" value="1"/>
</dbReference>
<feature type="transmembrane region" description="Helical" evidence="2">
    <location>
        <begin position="27"/>
        <end position="47"/>
    </location>
</feature>
<proteinExistence type="predicted"/>
<feature type="coiled-coil region" evidence="1">
    <location>
        <begin position="611"/>
        <end position="645"/>
    </location>
</feature>
<reference evidence="7" key="1">
    <citation type="submission" date="2016-10" db="EMBL/GenBank/DDBJ databases">
        <authorList>
            <person name="Varghese N."/>
            <person name="Submissions S."/>
        </authorList>
    </citation>
    <scope>NUCLEOTIDE SEQUENCE [LARGE SCALE GENOMIC DNA]</scope>
    <source>
        <strain evidence="7">DSM 6150</strain>
    </source>
</reference>
<dbReference type="SUPFAM" id="SSF55073">
    <property type="entry name" value="Nucleotide cyclase"/>
    <property type="match status" value="1"/>
</dbReference>
<dbReference type="InterPro" id="IPR029787">
    <property type="entry name" value="Nucleotide_cyclase"/>
</dbReference>
<accession>A0A1I4X752</accession>
<evidence type="ECO:0000259" key="3">
    <source>
        <dbReference type="PROSITE" id="PS50883"/>
    </source>
</evidence>
<dbReference type="AlphaFoldDB" id="A0A1I4X752"/>
<feature type="transmembrane region" description="Helical" evidence="2">
    <location>
        <begin position="541"/>
        <end position="563"/>
    </location>
</feature>
<dbReference type="SUPFAM" id="SSF103190">
    <property type="entry name" value="Sensory domain-like"/>
    <property type="match status" value="1"/>
</dbReference>
<dbReference type="InterPro" id="IPR003660">
    <property type="entry name" value="HAMP_dom"/>
</dbReference>
<dbReference type="Gene3D" id="3.20.20.450">
    <property type="entry name" value="EAL domain"/>
    <property type="match status" value="1"/>
</dbReference>
<keyword evidence="2" id="KW-0472">Membrane</keyword>
<dbReference type="InterPro" id="IPR000160">
    <property type="entry name" value="GGDEF_dom"/>
</dbReference>
<name>A0A1I4X752_9NEIS</name>
<dbReference type="Gene3D" id="3.30.450.20">
    <property type="entry name" value="PAS domain"/>
    <property type="match status" value="1"/>
</dbReference>
<keyword evidence="7" id="KW-1185">Reference proteome</keyword>
<dbReference type="SUPFAM" id="SSF158472">
    <property type="entry name" value="HAMP domain-like"/>
    <property type="match status" value="1"/>
</dbReference>
<dbReference type="SUPFAM" id="SSF141868">
    <property type="entry name" value="EAL domain-like"/>
    <property type="match status" value="1"/>
</dbReference>
<dbReference type="PROSITE" id="PS50883">
    <property type="entry name" value="EAL"/>
    <property type="match status" value="1"/>
</dbReference>
<evidence type="ECO:0000259" key="4">
    <source>
        <dbReference type="PROSITE" id="PS50885"/>
    </source>
</evidence>
<dbReference type="GO" id="GO:0016020">
    <property type="term" value="C:membrane"/>
    <property type="evidence" value="ECO:0007669"/>
    <property type="project" value="InterPro"/>
</dbReference>
<feature type="domain" description="EAL" evidence="3">
    <location>
        <begin position="846"/>
        <end position="1093"/>
    </location>
</feature>
<feature type="domain" description="GGDEF" evidence="5">
    <location>
        <begin position="705"/>
        <end position="837"/>
    </location>
</feature>
<evidence type="ECO:0000256" key="2">
    <source>
        <dbReference type="SAM" id="Phobius"/>
    </source>
</evidence>
<dbReference type="InterPro" id="IPR035919">
    <property type="entry name" value="EAL_sf"/>
</dbReference>
<organism evidence="6 7">
    <name type="scientific">Formivibrio citricus</name>
    <dbReference type="NCBI Taxonomy" id="83765"/>
    <lineage>
        <taxon>Bacteria</taxon>
        <taxon>Pseudomonadati</taxon>
        <taxon>Pseudomonadota</taxon>
        <taxon>Betaproteobacteria</taxon>
        <taxon>Neisseriales</taxon>
        <taxon>Chitinibacteraceae</taxon>
        <taxon>Formivibrio</taxon>
    </lineage>
</organism>
<dbReference type="SMART" id="SM00267">
    <property type="entry name" value="GGDEF"/>
    <property type="match status" value="1"/>
</dbReference>
<dbReference type="CDD" id="cd06225">
    <property type="entry name" value="HAMP"/>
    <property type="match status" value="1"/>
</dbReference>
<dbReference type="SMART" id="SM00304">
    <property type="entry name" value="HAMP"/>
    <property type="match status" value="1"/>
</dbReference>
<gene>
    <name evidence="6" type="ORF">SAMN05660284_00879</name>
</gene>
<dbReference type="STRING" id="83765.SAMN05660284_00879"/>
<dbReference type="Proteomes" id="UP000242869">
    <property type="component" value="Unassembled WGS sequence"/>
</dbReference>
<dbReference type="PROSITE" id="PS50887">
    <property type="entry name" value="GGDEF"/>
    <property type="match status" value="1"/>
</dbReference>
<dbReference type="EMBL" id="FOVE01000005">
    <property type="protein sequence ID" value="SFN21801.1"/>
    <property type="molecule type" value="Genomic_DNA"/>
</dbReference>
<dbReference type="RefSeq" id="WP_091191870.1">
    <property type="nucleotide sequence ID" value="NZ_FOVE01000005.1"/>
</dbReference>
<dbReference type="InterPro" id="IPR043128">
    <property type="entry name" value="Rev_trsase/Diguanyl_cyclase"/>
</dbReference>
<dbReference type="CDD" id="cd01949">
    <property type="entry name" value="GGDEF"/>
    <property type="match status" value="1"/>
</dbReference>
<dbReference type="NCBIfam" id="TIGR00254">
    <property type="entry name" value="GGDEF"/>
    <property type="match status" value="1"/>
</dbReference>
<keyword evidence="2" id="KW-1133">Transmembrane helix</keyword>
<dbReference type="OrthoDB" id="9813903at2"/>
<keyword evidence="1" id="KW-0175">Coiled coil</keyword>
<keyword evidence="2" id="KW-0812">Transmembrane</keyword>
<feature type="domain" description="HAMP" evidence="4">
    <location>
        <begin position="564"/>
        <end position="616"/>
    </location>
</feature>
<sequence>MKKTLDHLRERIRARFDAIHPGIRAKLVALFILIKILPLILLAWLAWSQASNLGQHFLSRANDLSARANKAVAEVGEMAVADSVRALDTRARDDIERMTTDTAQRVASFLYARDDDIRLAASLAPDKEIYRRFIEARKGKLVDHGEWELAPDGKSWQAARMHKVEDSINFSLKSSTKELHYRPQERFGKEELRPLYLEISFVDLDGRESIKVTSSPRLSPELKDISQPRNTYVRAENYFAALKKLKPGEIYVSDVIGAYVGSRVVGHYTPESAKKAGIPYEPQNAAYAGKENPVGQRFKGLIRWATPVVRSGRIIGYVTLALDHDHVMEFTDHQVPTEERYSDIPDAAAGNYAFIWDHQGRSIAHPRHYFIPGFDPQTGEPVPAWLEDRIYADWQKSGKPYREFMSAVPTFREQGLDKKPATEQSRKGQLGLDCRYLNFAPQCIGWFDVTQNGGSGSFLILWSGLWKLTTAAAIPYHTGQYGQTPRGFGIVTIGANVDEFHRPATVTKEKIDDLIRVTESDMQSQASETLEAVRTNLKNTALSLGGSTLLMALAVILIAFWMASYLTRRITYLVNGIARFRSGDRDFRFNQPVRDEMGELASSFDQLASHVTEQMEKLEDEITERQHTENELRQVRDHLEDLVQKRTDALLSTNTQLQVEIADRRQAEQQARHLAEHDPLTGLPNRERFRQNLISAIEQSTHTNRMVAVLFFDLDNFKQVNDTLGHTVGDELLCAVAHCISGCIRSNDTVARLGGDEFAVIANQIESPRNAERIALSILESLSQPINVGGNYLHVGTSIGISLLSEDADAEQLIQQADLAMYQAKSQGGNRYHFYADDMHRLIMRRTLLEYELRNALAQEQFCLHYQPRHDLRNARLAGVEALLRWQHPERGLLSPGEFLDVAELSGILSSIDSWVLRTACRQGALWEQQGFDFDRIAINVSTLDLLGTEFVPTVLKALEEAGLSPGRLEIEITERALIRQYDVVVENLRELRHHGIHIAIDDFGMEHSSLQRLIECPINVLKIDRFFVSRIGQVKSEAVIAAVVAMAHSMRLELVAEGVETEEQQQFLETLGCHVIQGYLYAKPMPPEQLVG</sequence>
<dbReference type="GO" id="GO:0007165">
    <property type="term" value="P:signal transduction"/>
    <property type="evidence" value="ECO:0007669"/>
    <property type="project" value="InterPro"/>
</dbReference>
<dbReference type="Gene3D" id="6.10.340.10">
    <property type="match status" value="1"/>
</dbReference>
<dbReference type="PROSITE" id="PS50885">
    <property type="entry name" value="HAMP"/>
    <property type="match status" value="1"/>
</dbReference>
<dbReference type="InterPro" id="IPR001633">
    <property type="entry name" value="EAL_dom"/>
</dbReference>
<dbReference type="Pfam" id="PF00563">
    <property type="entry name" value="EAL"/>
    <property type="match status" value="1"/>
</dbReference>
<dbReference type="PANTHER" id="PTHR44757">
    <property type="entry name" value="DIGUANYLATE CYCLASE DGCP"/>
    <property type="match status" value="1"/>
</dbReference>
<dbReference type="SMART" id="SM00052">
    <property type="entry name" value="EAL"/>
    <property type="match status" value="1"/>
</dbReference>
<evidence type="ECO:0000256" key="1">
    <source>
        <dbReference type="SAM" id="Coils"/>
    </source>
</evidence>
<dbReference type="Pfam" id="PF00672">
    <property type="entry name" value="HAMP"/>
    <property type="match status" value="1"/>
</dbReference>
<protein>
    <submittedName>
        <fullName evidence="6">Diguanylate cyclase (GGDEF) domain-containing protein</fullName>
    </submittedName>
</protein>
<dbReference type="CDD" id="cd01948">
    <property type="entry name" value="EAL"/>
    <property type="match status" value="1"/>
</dbReference>
<evidence type="ECO:0000259" key="5">
    <source>
        <dbReference type="PROSITE" id="PS50887"/>
    </source>
</evidence>
<evidence type="ECO:0000313" key="7">
    <source>
        <dbReference type="Proteomes" id="UP000242869"/>
    </source>
</evidence>
<evidence type="ECO:0000313" key="6">
    <source>
        <dbReference type="EMBL" id="SFN21801.1"/>
    </source>
</evidence>
<dbReference type="PANTHER" id="PTHR44757:SF2">
    <property type="entry name" value="BIOFILM ARCHITECTURE MAINTENANCE PROTEIN MBAA"/>
    <property type="match status" value="1"/>
</dbReference>